<evidence type="ECO:0000256" key="3">
    <source>
        <dbReference type="ARBA" id="ARBA00022537"/>
    </source>
</evidence>
<keyword evidence="2" id="KW-0268">Exocytosis</keyword>
<dbReference type="VEuPathDB" id="VectorBase:SSCA002194"/>
<gene>
    <name evidence="7" type="ORF">QR98_0097800</name>
</gene>
<dbReference type="Proteomes" id="UP000616769">
    <property type="component" value="Unassembled WGS sequence"/>
</dbReference>
<dbReference type="InterPro" id="IPR001478">
    <property type="entry name" value="PDZ"/>
</dbReference>
<sequence length="974" mass="106711">IQNGNVEKLSKILVDCDPNFIDENSGETPLSLAASQPGSVSNNVVQQLLVALVNGGAMLDFRTKDGRTALHAAVKKSNFIALKTLLDLGASPNYLDSNGLTPLYYTVIYKANIKLAQLLLYEHAQHGITDQHGWQEIHHASKLGLVQHLEQLLFYGCDMNCRIVGSGNTSLHVAAINDQMECARILLLRGCDTSIVNNSHQNAHQVAVIAANMALADFIKNHKPENVAPYRDKPRFNPARRPQNSIIKTDTPSKQHLTLAAKLLSVEMNGDPSHMQLRRNDHVLLLHSDHSPPTIASQKLLLGRRCLDNVEGYFPACCVEKIKPIKENGDCRVEGRRNLKMKNLQSATLPTRGRRGARKSYLDKNVTRQYQDRTVTLLRGSKGFGFVLRGAKDSSPILTKQLMQQGSQMPLIGLQYFDEIESGGVADAAGLKRGDFLLAVNDVDVRHMSHEKVVQLIRQSGDKVTMMIATPVPKQLVSILKKKSSNEAGQTNAKALPSPSHRHQASPSKLSQSTLTNGDQLGSNRSQMQMSQSVYASFTQNPSRTVKAPPPAPPKRDPSTTLSTNSRQRARSLVVASEAKQTTIENGKQISTFSSQNGTQRPNIPEPDYSSCDEDDARPKTDENKNEQRKDLNDNNRKNAEKIKFTTKATVVLKSTSPAPHRPSNLDASKMDEINGDLPPPPSPPSSQNIFDELKEQSAKITSAARLRLKAQENNSESIVEKTHSSNVKKNIAELEKRLNGTSIKDILENQIRMSRSCLDELASGQIQQSQTLNEVKKAVQMRQNKPSTANNDTNDLRRNSAIISAMAEKVAAVNQLIAEQQQIQQLKSGSKSLNSSPIPIGIGKLSSSQINAGSVGSSSTVVVQKPIALHHPNSSVMVPSGSATLQHHRRCVTVCEDPIKNVHLQQQHQQMRSKLIGTGNSVMMVAGNQSTLPKFVQNKTNQSASLSESTNLVQNLVQTKIQPNQPATNSIGL</sequence>
<dbReference type="InterPro" id="IPR036770">
    <property type="entry name" value="Ankyrin_rpt-contain_sf"/>
</dbReference>
<feature type="non-terminal residue" evidence="7">
    <location>
        <position position="1"/>
    </location>
</feature>
<dbReference type="InterPro" id="IPR036034">
    <property type="entry name" value="PDZ_sf"/>
</dbReference>
<dbReference type="InterPro" id="IPR051569">
    <property type="entry name" value="SHANK"/>
</dbReference>
<dbReference type="SUPFAM" id="SSF50156">
    <property type="entry name" value="PDZ domain-like"/>
    <property type="match status" value="1"/>
</dbReference>
<keyword evidence="4" id="KW-0800">Toxin</keyword>
<dbReference type="GO" id="GO:0030160">
    <property type="term" value="F:synaptic receptor adaptor activity"/>
    <property type="evidence" value="ECO:0007669"/>
    <property type="project" value="TreeGrafter"/>
</dbReference>
<dbReference type="PROSITE" id="PS50088">
    <property type="entry name" value="ANK_REPEAT"/>
    <property type="match status" value="2"/>
</dbReference>
<dbReference type="EMBL" id="JXLN01016665">
    <property type="protein sequence ID" value="KPM11210.1"/>
    <property type="molecule type" value="Genomic_DNA"/>
</dbReference>
<evidence type="ECO:0000256" key="1">
    <source>
        <dbReference type="ARBA" id="ARBA00004175"/>
    </source>
</evidence>
<feature type="region of interest" description="Disordered" evidence="6">
    <location>
        <begin position="227"/>
        <end position="246"/>
    </location>
</feature>
<dbReference type="GO" id="GO:0044218">
    <property type="term" value="C:other organism cell membrane"/>
    <property type="evidence" value="ECO:0007669"/>
    <property type="project" value="UniProtKB-KW"/>
</dbReference>
<dbReference type="SUPFAM" id="SSF48403">
    <property type="entry name" value="Ankyrin repeat"/>
    <property type="match status" value="1"/>
</dbReference>
<feature type="compositionally biased region" description="Polar residues" evidence="6">
    <location>
        <begin position="647"/>
        <end position="658"/>
    </location>
</feature>
<feature type="compositionally biased region" description="Basic and acidic residues" evidence="6">
    <location>
        <begin position="617"/>
        <end position="644"/>
    </location>
</feature>
<name>A0A132AL90_SARSC</name>
<organism evidence="7 8">
    <name type="scientific">Sarcoptes scabiei</name>
    <name type="common">Itch mite</name>
    <name type="synonym">Acarus scabiei</name>
    <dbReference type="NCBI Taxonomy" id="52283"/>
    <lineage>
        <taxon>Eukaryota</taxon>
        <taxon>Metazoa</taxon>
        <taxon>Ecdysozoa</taxon>
        <taxon>Arthropoda</taxon>
        <taxon>Chelicerata</taxon>
        <taxon>Arachnida</taxon>
        <taxon>Acari</taxon>
        <taxon>Acariformes</taxon>
        <taxon>Sarcoptiformes</taxon>
        <taxon>Astigmata</taxon>
        <taxon>Psoroptidia</taxon>
        <taxon>Sarcoptoidea</taxon>
        <taxon>Sarcoptidae</taxon>
        <taxon>Sarcoptinae</taxon>
        <taxon>Sarcoptes</taxon>
    </lineage>
</organism>
<evidence type="ECO:0000313" key="7">
    <source>
        <dbReference type="EMBL" id="KPM11210.1"/>
    </source>
</evidence>
<dbReference type="GO" id="GO:0014069">
    <property type="term" value="C:postsynaptic density"/>
    <property type="evidence" value="ECO:0007669"/>
    <property type="project" value="TreeGrafter"/>
</dbReference>
<accession>A0A132AL90</accession>
<feature type="compositionally biased region" description="Polar residues" evidence="6">
    <location>
        <begin position="579"/>
        <end position="602"/>
    </location>
</feature>
<dbReference type="GO" id="GO:0043197">
    <property type="term" value="C:dendritic spine"/>
    <property type="evidence" value="ECO:0007669"/>
    <property type="project" value="TreeGrafter"/>
</dbReference>
<evidence type="ECO:0000256" key="6">
    <source>
        <dbReference type="SAM" id="MobiDB-lite"/>
    </source>
</evidence>
<dbReference type="AlphaFoldDB" id="A0A132AL90"/>
<dbReference type="GO" id="GO:0006887">
    <property type="term" value="P:exocytosis"/>
    <property type="evidence" value="ECO:0007669"/>
    <property type="project" value="UniProtKB-KW"/>
</dbReference>
<dbReference type="PANTHER" id="PTHR24135">
    <property type="entry name" value="SH3 AND MULTIPLE ANKYRIN REPEAT DOMAINS PROTEIN"/>
    <property type="match status" value="1"/>
</dbReference>
<evidence type="ECO:0000313" key="8">
    <source>
        <dbReference type="Proteomes" id="UP000616769"/>
    </source>
</evidence>
<proteinExistence type="predicted"/>
<evidence type="ECO:0000256" key="5">
    <source>
        <dbReference type="ARBA" id="ARBA00023298"/>
    </source>
</evidence>
<keyword evidence="4" id="KW-0638">Presynaptic neurotoxin</keyword>
<dbReference type="Pfam" id="PF00595">
    <property type="entry name" value="PDZ"/>
    <property type="match status" value="1"/>
</dbReference>
<dbReference type="Gene3D" id="2.30.42.10">
    <property type="match status" value="1"/>
</dbReference>
<comment type="subcellular location">
    <subcellularLocation>
        <location evidence="1">Target cell membrane</location>
    </subcellularLocation>
</comment>
<keyword evidence="5" id="KW-1053">Target membrane</keyword>
<evidence type="ECO:0000256" key="2">
    <source>
        <dbReference type="ARBA" id="ARBA00022483"/>
    </source>
</evidence>
<evidence type="ECO:0000256" key="4">
    <source>
        <dbReference type="ARBA" id="ARBA00023028"/>
    </source>
</evidence>
<feature type="region of interest" description="Disordered" evidence="6">
    <location>
        <begin position="484"/>
        <end position="686"/>
    </location>
</feature>
<dbReference type="PANTHER" id="PTHR24135:SF28">
    <property type="entry name" value="LD13733P"/>
    <property type="match status" value="1"/>
</dbReference>
<dbReference type="GO" id="GO:0044231">
    <property type="term" value="C:host cell presynaptic membrane"/>
    <property type="evidence" value="ECO:0007669"/>
    <property type="project" value="UniProtKB-KW"/>
</dbReference>
<dbReference type="OrthoDB" id="445896at2759"/>
<keyword evidence="4" id="KW-0528">Neurotoxin</keyword>
<dbReference type="PROSITE" id="PS50297">
    <property type="entry name" value="ANK_REP_REGION"/>
    <property type="match status" value="2"/>
</dbReference>
<protein>
    <submittedName>
        <fullName evidence="7">Ankyrin repeat domain containing protein 35</fullName>
    </submittedName>
</protein>
<dbReference type="GO" id="GO:0035255">
    <property type="term" value="F:ionotropic glutamate receptor binding"/>
    <property type="evidence" value="ECO:0007669"/>
    <property type="project" value="TreeGrafter"/>
</dbReference>
<dbReference type="InterPro" id="IPR002110">
    <property type="entry name" value="Ankyrin_rpt"/>
</dbReference>
<keyword evidence="3" id="KW-1052">Target cell membrane</keyword>
<feature type="compositionally biased region" description="Polar residues" evidence="6">
    <location>
        <begin position="505"/>
        <end position="541"/>
    </location>
</feature>
<dbReference type="SMART" id="SM00228">
    <property type="entry name" value="PDZ"/>
    <property type="match status" value="1"/>
</dbReference>
<dbReference type="Pfam" id="PF12796">
    <property type="entry name" value="Ank_2"/>
    <property type="match status" value="2"/>
</dbReference>
<keyword evidence="5" id="KW-0472">Membrane</keyword>
<dbReference type="PROSITE" id="PS50106">
    <property type="entry name" value="PDZ"/>
    <property type="match status" value="1"/>
</dbReference>
<dbReference type="SMART" id="SM00248">
    <property type="entry name" value="ANK"/>
    <property type="match status" value="5"/>
</dbReference>
<comment type="caution">
    <text evidence="7">The sequence shown here is derived from an EMBL/GenBank/DDBJ whole genome shotgun (WGS) entry which is preliminary data.</text>
</comment>
<dbReference type="GO" id="GO:0045211">
    <property type="term" value="C:postsynaptic membrane"/>
    <property type="evidence" value="ECO:0007669"/>
    <property type="project" value="TreeGrafter"/>
</dbReference>
<dbReference type="Gene3D" id="1.25.40.20">
    <property type="entry name" value="Ankyrin repeat-containing domain"/>
    <property type="match status" value="1"/>
</dbReference>
<reference evidence="7 8" key="1">
    <citation type="journal article" date="2015" name="Parasit. Vectors">
        <title>Draft genome of the scabies mite.</title>
        <authorList>
            <person name="Rider S.D.Jr."/>
            <person name="Morgan M.S."/>
            <person name="Arlian L.G."/>
        </authorList>
    </citation>
    <scope>NUCLEOTIDE SEQUENCE [LARGE SCALE GENOMIC DNA]</scope>
    <source>
        <strain evidence="7">Arlian Lab</strain>
    </source>
</reference>